<feature type="signal peptide" evidence="1">
    <location>
        <begin position="1"/>
        <end position="20"/>
    </location>
</feature>
<organism evidence="2 3">
    <name type="scientific">Ameca splendens</name>
    <dbReference type="NCBI Taxonomy" id="208324"/>
    <lineage>
        <taxon>Eukaryota</taxon>
        <taxon>Metazoa</taxon>
        <taxon>Chordata</taxon>
        <taxon>Craniata</taxon>
        <taxon>Vertebrata</taxon>
        <taxon>Euteleostomi</taxon>
        <taxon>Actinopterygii</taxon>
        <taxon>Neopterygii</taxon>
        <taxon>Teleostei</taxon>
        <taxon>Neoteleostei</taxon>
        <taxon>Acanthomorphata</taxon>
        <taxon>Ovalentaria</taxon>
        <taxon>Atherinomorphae</taxon>
        <taxon>Cyprinodontiformes</taxon>
        <taxon>Goodeidae</taxon>
        <taxon>Ameca</taxon>
    </lineage>
</organism>
<gene>
    <name evidence="2" type="ORF">AMECASPLE_023571</name>
</gene>
<feature type="chain" id="PRO_5045963907" description="Secreted protein" evidence="1">
    <location>
        <begin position="21"/>
        <end position="100"/>
    </location>
</feature>
<keyword evidence="1" id="KW-0732">Signal</keyword>
<evidence type="ECO:0000313" key="3">
    <source>
        <dbReference type="Proteomes" id="UP001469553"/>
    </source>
</evidence>
<dbReference type="Proteomes" id="UP001469553">
    <property type="component" value="Unassembled WGS sequence"/>
</dbReference>
<dbReference type="EMBL" id="JAHRIP010030396">
    <property type="protein sequence ID" value="MEQ2292487.1"/>
    <property type="molecule type" value="Genomic_DNA"/>
</dbReference>
<evidence type="ECO:0000256" key="1">
    <source>
        <dbReference type="SAM" id="SignalP"/>
    </source>
</evidence>
<evidence type="ECO:0000313" key="2">
    <source>
        <dbReference type="EMBL" id="MEQ2292487.1"/>
    </source>
</evidence>
<keyword evidence="3" id="KW-1185">Reference proteome</keyword>
<reference evidence="2 3" key="1">
    <citation type="submission" date="2021-06" db="EMBL/GenBank/DDBJ databases">
        <authorList>
            <person name="Palmer J.M."/>
        </authorList>
    </citation>
    <scope>NUCLEOTIDE SEQUENCE [LARGE SCALE GENOMIC DNA]</scope>
    <source>
        <strain evidence="2 3">AS_MEX2019</strain>
        <tissue evidence="2">Muscle</tissue>
    </source>
</reference>
<evidence type="ECO:0008006" key="4">
    <source>
        <dbReference type="Google" id="ProtNLM"/>
    </source>
</evidence>
<name>A0ABV0YFS8_9TELE</name>
<proteinExistence type="predicted"/>
<sequence>MLRVFQILRLIFVCPPSQVAFKPVSSTIPDFWIKTFWIKTQASSYFLWTNFKLAASWLLDQPAPVKANPVHPPTYSRANISTLCSTPPSYTPWIVLDQTL</sequence>
<comment type="caution">
    <text evidence="2">The sequence shown here is derived from an EMBL/GenBank/DDBJ whole genome shotgun (WGS) entry which is preliminary data.</text>
</comment>
<accession>A0ABV0YFS8</accession>
<protein>
    <recommendedName>
        <fullName evidence="4">Secreted protein</fullName>
    </recommendedName>
</protein>